<keyword evidence="13 15" id="KW-0131">Cell cycle</keyword>
<keyword evidence="3 15" id="KW-0963">Cytoplasm</keyword>
<comment type="function">
    <text evidence="15">May play a role in homeostasis or cellular differentiation in cells of neural, epithelial and germline origins. May also act as a death receptor-associated anti-apoptotic protein, which inhibits the mitochondrial apoptotic pathway.</text>
</comment>
<dbReference type="GO" id="GO:0070552">
    <property type="term" value="C:BRISC complex"/>
    <property type="evidence" value="ECO:0007669"/>
    <property type="project" value="UniProtKB-UniRule"/>
</dbReference>
<comment type="subcellular location">
    <subcellularLocation>
        <location evidence="15">Cytoplasm</location>
    </subcellularLocation>
    <subcellularLocation>
        <location evidence="1 15">Nucleus</location>
    </subcellularLocation>
    <text evidence="15">Localizes at sites of DNA damage at double-strand breaks (DSBs).</text>
</comment>
<proteinExistence type="inferred from homology"/>
<evidence type="ECO:0000313" key="17">
    <source>
        <dbReference type="Proteomes" id="UP000549394"/>
    </source>
</evidence>
<dbReference type="InterPro" id="IPR010358">
    <property type="entry name" value="BRE"/>
</dbReference>
<reference evidence="16 17" key="1">
    <citation type="submission" date="2020-08" db="EMBL/GenBank/DDBJ databases">
        <authorList>
            <person name="Hejnol A."/>
        </authorList>
    </citation>
    <scope>NUCLEOTIDE SEQUENCE [LARGE SCALE GENOMIC DNA]</scope>
</reference>
<dbReference type="Proteomes" id="UP000549394">
    <property type="component" value="Unassembled WGS sequence"/>
</dbReference>
<keyword evidence="6" id="KW-0677">Repeat</keyword>
<dbReference type="GO" id="GO:0005737">
    <property type="term" value="C:cytoplasm"/>
    <property type="evidence" value="ECO:0007669"/>
    <property type="project" value="UniProtKB-SubCell"/>
</dbReference>
<sequence length="361" mass="42817">MTTKEVYITELLDHNKNPMSEKIFEIALRKASRKSSAYDEYTIKFSYVEKVQKKFMIKFNNQDVQEYPPEIFPQDDENFLPDLNEMKSITHWDKNDHSAFVELLLDLYRQYQKYQVEKLNSNERMRREYELLMKNRCIGPSDIEVFCQNDNGPYVFHINLNVTTYVKAFTKDKSNNRFTAKLTVTFRGREPEKVQPDLLLSENLEDIIGGIRRLQIPPYSIRTSLADYVPVIIEALKTTLQNGVNQKRTKIEFFLQFREKYRESLIEMNDEVITVLLTWNDFMFTVQLKLPLSFPVDSPACYLKSIFHRNKDVKSIYSKKIEQYPHSPRWSAQEMLSRFHSAVIENVPSFKEESVKRGQFM</sequence>
<dbReference type="GO" id="GO:0010212">
    <property type="term" value="P:response to ionizing radiation"/>
    <property type="evidence" value="ECO:0007669"/>
    <property type="project" value="UniProtKB-UniRule"/>
</dbReference>
<evidence type="ECO:0000256" key="7">
    <source>
        <dbReference type="ARBA" id="ARBA00022763"/>
    </source>
</evidence>
<evidence type="ECO:0000256" key="8">
    <source>
        <dbReference type="ARBA" id="ARBA00022776"/>
    </source>
</evidence>
<gene>
    <name evidence="16" type="ORF">DGYR_LOCUS1708</name>
</gene>
<dbReference type="OrthoDB" id="538811at2759"/>
<evidence type="ECO:0000256" key="1">
    <source>
        <dbReference type="ARBA" id="ARBA00004123"/>
    </source>
</evidence>
<dbReference type="PANTHER" id="PTHR15189:SF7">
    <property type="entry name" value="BRISC AND BRCA1-A COMPLEX MEMBER 2"/>
    <property type="match status" value="1"/>
</dbReference>
<evidence type="ECO:0000256" key="3">
    <source>
        <dbReference type="ARBA" id="ARBA00022490"/>
    </source>
</evidence>
<evidence type="ECO:0000256" key="11">
    <source>
        <dbReference type="ARBA" id="ARBA00023204"/>
    </source>
</evidence>
<keyword evidence="7 15" id="KW-0227">DNA damage</keyword>
<dbReference type="GO" id="GO:0006325">
    <property type="term" value="P:chromatin organization"/>
    <property type="evidence" value="ECO:0007669"/>
    <property type="project" value="UniProtKB-UniRule"/>
</dbReference>
<dbReference type="EMBL" id="CAJFCJ010000002">
    <property type="protein sequence ID" value="CAD5112593.1"/>
    <property type="molecule type" value="Genomic_DNA"/>
</dbReference>
<dbReference type="AlphaFoldDB" id="A0A7I8V8N3"/>
<comment type="subunit">
    <text evidence="15">Component of the ARISC complex. Component of the BRCA1-A complex. Component of the BRISC complex. Binds polyubiquitin.</text>
</comment>
<keyword evidence="11 15" id="KW-0234">DNA repair</keyword>
<dbReference type="GO" id="GO:0006302">
    <property type="term" value="P:double-strand break repair"/>
    <property type="evidence" value="ECO:0007669"/>
    <property type="project" value="UniProtKB-UniRule"/>
</dbReference>
<evidence type="ECO:0000256" key="14">
    <source>
        <dbReference type="ARBA" id="ARBA00025766"/>
    </source>
</evidence>
<comment type="similarity">
    <text evidence="14 15">Belongs to the BABAM2 family.</text>
</comment>
<dbReference type="GO" id="GO:0045739">
    <property type="term" value="P:positive regulation of DNA repair"/>
    <property type="evidence" value="ECO:0007669"/>
    <property type="project" value="UniProtKB-UniRule"/>
</dbReference>
<evidence type="ECO:0000256" key="2">
    <source>
        <dbReference type="ARBA" id="ARBA00019438"/>
    </source>
</evidence>
<comment type="domain">
    <text evidence="15">Contains 2 ubiquitin-conjugating enzyme family-like (UEV-like) regions. These regions lack the critical Cys residues required for ubiquitination but retain the ability to bind ubiquitin.</text>
</comment>
<evidence type="ECO:0000256" key="9">
    <source>
        <dbReference type="ARBA" id="ARBA00022786"/>
    </source>
</evidence>
<keyword evidence="12 15" id="KW-0539">Nucleus</keyword>
<dbReference type="Pfam" id="PF06113">
    <property type="entry name" value="BRE"/>
    <property type="match status" value="1"/>
</dbReference>
<accession>A0A7I8V8N3</accession>
<evidence type="ECO:0000256" key="5">
    <source>
        <dbReference type="ARBA" id="ARBA00022703"/>
    </source>
</evidence>
<keyword evidence="17" id="KW-1185">Reference proteome</keyword>
<dbReference type="GO" id="GO:0051301">
    <property type="term" value="P:cell division"/>
    <property type="evidence" value="ECO:0007669"/>
    <property type="project" value="UniProtKB-UniRule"/>
</dbReference>
<evidence type="ECO:0000256" key="12">
    <source>
        <dbReference type="ARBA" id="ARBA00023242"/>
    </source>
</evidence>
<keyword evidence="4 15" id="KW-0132">Cell division</keyword>
<dbReference type="PANTHER" id="PTHR15189">
    <property type="entry name" value="BRISC AND BRCA1-A COMPLEX MEMBER 2"/>
    <property type="match status" value="1"/>
</dbReference>
<protein>
    <recommendedName>
        <fullName evidence="2 15">BRISC and BRCA1-A complex member 2</fullName>
    </recommendedName>
</protein>
<comment type="caution">
    <text evidence="16">The sequence shown here is derived from an EMBL/GenBank/DDBJ whole genome shotgun (WGS) entry which is preliminary data.</text>
</comment>
<keyword evidence="9 15" id="KW-0833">Ubl conjugation pathway</keyword>
<evidence type="ECO:0000313" key="16">
    <source>
        <dbReference type="EMBL" id="CAD5112593.1"/>
    </source>
</evidence>
<dbReference type="GO" id="GO:0070531">
    <property type="term" value="C:BRCA1-A complex"/>
    <property type="evidence" value="ECO:0007669"/>
    <property type="project" value="UniProtKB-UniRule"/>
</dbReference>
<evidence type="ECO:0000256" key="6">
    <source>
        <dbReference type="ARBA" id="ARBA00022737"/>
    </source>
</evidence>
<evidence type="ECO:0000256" key="10">
    <source>
        <dbReference type="ARBA" id="ARBA00022853"/>
    </source>
</evidence>
<dbReference type="GO" id="GO:0006915">
    <property type="term" value="P:apoptotic process"/>
    <property type="evidence" value="ECO:0007669"/>
    <property type="project" value="UniProtKB-UniRule"/>
</dbReference>
<keyword evidence="8 15" id="KW-0498">Mitosis</keyword>
<keyword evidence="5 15" id="KW-0053">Apoptosis</keyword>
<keyword evidence="10 15" id="KW-0156">Chromatin regulator</keyword>
<evidence type="ECO:0000256" key="13">
    <source>
        <dbReference type="ARBA" id="ARBA00023306"/>
    </source>
</evidence>
<organism evidence="16 17">
    <name type="scientific">Dimorphilus gyrociliatus</name>
    <dbReference type="NCBI Taxonomy" id="2664684"/>
    <lineage>
        <taxon>Eukaryota</taxon>
        <taxon>Metazoa</taxon>
        <taxon>Spiralia</taxon>
        <taxon>Lophotrochozoa</taxon>
        <taxon>Annelida</taxon>
        <taxon>Polychaeta</taxon>
        <taxon>Polychaeta incertae sedis</taxon>
        <taxon>Dinophilidae</taxon>
        <taxon>Dimorphilus</taxon>
    </lineage>
</organism>
<name>A0A7I8V8N3_9ANNE</name>
<evidence type="ECO:0000256" key="4">
    <source>
        <dbReference type="ARBA" id="ARBA00022618"/>
    </source>
</evidence>
<dbReference type="GO" id="GO:0031593">
    <property type="term" value="F:polyubiquitin modification-dependent protein binding"/>
    <property type="evidence" value="ECO:0007669"/>
    <property type="project" value="UniProtKB-UniRule"/>
</dbReference>
<evidence type="ECO:0000256" key="15">
    <source>
        <dbReference type="RuleBase" id="RU368019"/>
    </source>
</evidence>
<dbReference type="GO" id="GO:0007095">
    <property type="term" value="P:mitotic G2 DNA damage checkpoint signaling"/>
    <property type="evidence" value="ECO:0007669"/>
    <property type="project" value="UniProtKB-UniRule"/>
</dbReference>